<evidence type="ECO:0000256" key="15">
    <source>
        <dbReference type="ARBA" id="ARBA00023098"/>
    </source>
</evidence>
<evidence type="ECO:0000256" key="19">
    <source>
        <dbReference type="SAM" id="MobiDB-lite"/>
    </source>
</evidence>
<evidence type="ECO:0000313" key="21">
    <source>
        <dbReference type="Proteomes" id="UP000646745"/>
    </source>
</evidence>
<dbReference type="PANTHER" id="PTHR40457:SF1">
    <property type="entry name" value="PHOSPHOLIPASE A1"/>
    <property type="match status" value="1"/>
</dbReference>
<keyword evidence="21" id="KW-1185">Reference proteome</keyword>
<keyword evidence="13 18" id="KW-0106">Calcium</keyword>
<keyword evidence="14 18" id="KW-0442">Lipid degradation</keyword>
<feature type="region of interest" description="Disordered" evidence="19">
    <location>
        <begin position="30"/>
        <end position="59"/>
    </location>
</feature>
<dbReference type="InterPro" id="IPR003187">
    <property type="entry name" value="PLipase_A1"/>
</dbReference>
<comment type="caution">
    <text evidence="20">The sequence shown here is derived from an EMBL/GenBank/DDBJ whole genome shotgun (WGS) entry which is preliminary data.</text>
</comment>
<reference evidence="21" key="1">
    <citation type="journal article" date="2019" name="Int. J. Syst. Evol. Microbiol.">
        <title>The Global Catalogue of Microorganisms (GCM) 10K type strain sequencing project: providing services to taxonomists for standard genome sequencing and annotation.</title>
        <authorList>
            <consortium name="The Broad Institute Genomics Platform"/>
            <consortium name="The Broad Institute Genome Sequencing Center for Infectious Disease"/>
            <person name="Wu L."/>
            <person name="Ma J."/>
        </authorList>
    </citation>
    <scope>NUCLEOTIDE SEQUENCE [LARGE SCALE GENOMIC DNA]</scope>
    <source>
        <strain evidence="21">KCTC 32998</strain>
    </source>
</reference>
<dbReference type="EC" id="3.1.1.4" evidence="6 18"/>
<keyword evidence="11 18" id="KW-0732">Signal</keyword>
<dbReference type="EC" id="3.1.1.32" evidence="5 18"/>
<feature type="compositionally biased region" description="Polar residues" evidence="19">
    <location>
        <begin position="36"/>
        <end position="46"/>
    </location>
</feature>
<sequence>MTLSRPLTFLGLLLAGATTSGAALAQSDDAAVPGGSVQQASDPVQQANESAESRRSLEAETADNPLAITAYRRNYIMPWTYNTNPDKSDFREISSDGDVDNSEIKFQISFKVKLVNDIFGHNGDLFFAYTQRSWWQAYNSEASAPFRETNYEPEAFMSFDNDWTLWGWTNTINRVGFAHQSNGRSDPLSRSWNRVYAESIFQRGDWAFSVAPHWRVPENDADDDNPDLENYIGYGDLTLVRAFGDQEVSLMVRGNPGKAHYGGQLDYSFPLFGKVRGYVQYYKGYGESLIDYNHDVQRFGLGFSINTFLAGIPGTR</sequence>
<feature type="chain" id="PRO_5044960442" description="Phospholipase A1" evidence="18">
    <location>
        <begin position="26"/>
        <end position="316"/>
    </location>
</feature>
<dbReference type="EMBL" id="BMZI01000007">
    <property type="protein sequence ID" value="GHB29471.1"/>
    <property type="molecule type" value="Genomic_DNA"/>
</dbReference>
<dbReference type="SUPFAM" id="SSF56931">
    <property type="entry name" value="Outer membrane phospholipase A (OMPLA)"/>
    <property type="match status" value="1"/>
</dbReference>
<evidence type="ECO:0000256" key="10">
    <source>
        <dbReference type="ARBA" id="ARBA00022723"/>
    </source>
</evidence>
<proteinExistence type="inferred from homology"/>
<evidence type="ECO:0000256" key="4">
    <source>
        <dbReference type="ARBA" id="ARBA00011702"/>
    </source>
</evidence>
<feature type="signal peptide" evidence="18">
    <location>
        <begin position="1"/>
        <end position="25"/>
    </location>
</feature>
<keyword evidence="16" id="KW-0472">Membrane</keyword>
<evidence type="ECO:0000256" key="7">
    <source>
        <dbReference type="ARBA" id="ARBA00021726"/>
    </source>
</evidence>
<comment type="subunit">
    <text evidence="4 18">Homodimer; dimerization is reversible, and the dimeric form is the active one.</text>
</comment>
<name>A0ABQ3EB79_9GAMM</name>
<evidence type="ECO:0000256" key="16">
    <source>
        <dbReference type="ARBA" id="ARBA00023136"/>
    </source>
</evidence>
<dbReference type="Gene3D" id="2.40.230.10">
    <property type="entry name" value="Phospholipase A1"/>
    <property type="match status" value="1"/>
</dbReference>
<evidence type="ECO:0000256" key="11">
    <source>
        <dbReference type="ARBA" id="ARBA00022729"/>
    </source>
</evidence>
<comment type="catalytic activity">
    <reaction evidence="1 18">
        <text>a 1,2-diacyl-sn-glycero-3-phosphocholine + H2O = a 2-acyl-sn-glycero-3-phosphocholine + a fatty acid + H(+)</text>
        <dbReference type="Rhea" id="RHEA:18689"/>
        <dbReference type="ChEBI" id="CHEBI:15377"/>
        <dbReference type="ChEBI" id="CHEBI:15378"/>
        <dbReference type="ChEBI" id="CHEBI:28868"/>
        <dbReference type="ChEBI" id="CHEBI:57643"/>
        <dbReference type="ChEBI" id="CHEBI:57875"/>
        <dbReference type="EC" id="3.1.1.32"/>
    </reaction>
</comment>
<evidence type="ECO:0000256" key="9">
    <source>
        <dbReference type="ARBA" id="ARBA00022692"/>
    </source>
</evidence>
<evidence type="ECO:0000256" key="18">
    <source>
        <dbReference type="RuleBase" id="RU366027"/>
    </source>
</evidence>
<evidence type="ECO:0000256" key="17">
    <source>
        <dbReference type="ARBA" id="ARBA00023237"/>
    </source>
</evidence>
<dbReference type="RefSeq" id="WP_189445558.1">
    <property type="nucleotide sequence ID" value="NZ_BMZI01000007.1"/>
</dbReference>
<evidence type="ECO:0000313" key="20">
    <source>
        <dbReference type="EMBL" id="GHB29471.1"/>
    </source>
</evidence>
<comment type="cofactor">
    <cofactor evidence="18">
        <name>Ca(2+)</name>
        <dbReference type="ChEBI" id="CHEBI:29108"/>
    </cofactor>
    <text evidence="18">Binds 1 Ca(2+) ion per monomer. In the dimeric form the Ca(2+) is bound by different amino acids with binding of each Ca(2+) shared with ligands coming from each monomer. The Ca(2+) ion may have a role in catalysis.</text>
</comment>
<evidence type="ECO:0000256" key="1">
    <source>
        <dbReference type="ARBA" id="ARBA00000111"/>
    </source>
</evidence>
<dbReference type="PANTHER" id="PTHR40457">
    <property type="entry name" value="PHOSPHOLIPASE A1"/>
    <property type="match status" value="1"/>
</dbReference>
<comment type="similarity">
    <text evidence="3 18">Belongs to the phospholipase A1 family.</text>
</comment>
<evidence type="ECO:0000256" key="8">
    <source>
        <dbReference type="ARBA" id="ARBA00022452"/>
    </source>
</evidence>
<keyword evidence="8" id="KW-1134">Transmembrane beta strand</keyword>
<evidence type="ECO:0000256" key="5">
    <source>
        <dbReference type="ARBA" id="ARBA00013179"/>
    </source>
</evidence>
<protein>
    <recommendedName>
        <fullName evidence="7 18">Phospholipase A1</fullName>
        <ecNumber evidence="5 18">3.1.1.32</ecNumber>
        <ecNumber evidence="6 18">3.1.1.4</ecNumber>
    </recommendedName>
    <alternativeName>
        <fullName evidence="18">Phosphatidylcholine 1-acylhydrolase</fullName>
    </alternativeName>
</protein>
<accession>A0ABQ3EB79</accession>
<evidence type="ECO:0000256" key="2">
    <source>
        <dbReference type="ARBA" id="ARBA00001604"/>
    </source>
</evidence>
<comment type="catalytic activity">
    <reaction evidence="2 18">
        <text>a 1,2-diacyl-sn-glycero-3-phosphocholine + H2O = a 1-acyl-sn-glycero-3-phosphocholine + a fatty acid + H(+)</text>
        <dbReference type="Rhea" id="RHEA:15801"/>
        <dbReference type="ChEBI" id="CHEBI:15377"/>
        <dbReference type="ChEBI" id="CHEBI:15378"/>
        <dbReference type="ChEBI" id="CHEBI:28868"/>
        <dbReference type="ChEBI" id="CHEBI:57643"/>
        <dbReference type="ChEBI" id="CHEBI:58168"/>
        <dbReference type="EC" id="3.1.1.4"/>
    </reaction>
</comment>
<organism evidence="20 21">
    <name type="scientific">Salinicola rhizosphaerae</name>
    <dbReference type="NCBI Taxonomy" id="1443141"/>
    <lineage>
        <taxon>Bacteria</taxon>
        <taxon>Pseudomonadati</taxon>
        <taxon>Pseudomonadota</taxon>
        <taxon>Gammaproteobacteria</taxon>
        <taxon>Oceanospirillales</taxon>
        <taxon>Halomonadaceae</taxon>
        <taxon>Salinicola</taxon>
    </lineage>
</organism>
<dbReference type="InterPro" id="IPR036541">
    <property type="entry name" value="PLipase_A1_sf"/>
</dbReference>
<comment type="function">
    <text evidence="18">Hydrolysis of phosphatidylcholine with phospholipase A2 (EC 3.1.1.4) and phospholipase A1 (EC 3.1.1.32) activities.</text>
</comment>
<dbReference type="Pfam" id="PF02253">
    <property type="entry name" value="PLA1"/>
    <property type="match status" value="1"/>
</dbReference>
<keyword evidence="17 18" id="KW-0998">Cell outer membrane</keyword>
<evidence type="ECO:0000256" key="3">
    <source>
        <dbReference type="ARBA" id="ARBA00010525"/>
    </source>
</evidence>
<evidence type="ECO:0000256" key="14">
    <source>
        <dbReference type="ARBA" id="ARBA00022963"/>
    </source>
</evidence>
<keyword evidence="12 18" id="KW-0378">Hydrolase</keyword>
<dbReference type="CDD" id="cd00541">
    <property type="entry name" value="OMPLA"/>
    <property type="match status" value="1"/>
</dbReference>
<evidence type="ECO:0000256" key="13">
    <source>
        <dbReference type="ARBA" id="ARBA00022837"/>
    </source>
</evidence>
<comment type="subcellular location">
    <subcellularLocation>
        <location evidence="18">Cell outer membrane</location>
        <topology evidence="18">Multi-pass membrane protein</topology>
    </subcellularLocation>
    <text evidence="18">One of the very few enzymes located there.</text>
</comment>
<keyword evidence="9" id="KW-0812">Transmembrane</keyword>
<dbReference type="PRINTS" id="PR01486">
    <property type="entry name" value="PHPHLIPASEA1"/>
</dbReference>
<keyword evidence="10 18" id="KW-0479">Metal-binding</keyword>
<gene>
    <name evidence="20" type="ORF">GCM10009038_30130</name>
</gene>
<evidence type="ECO:0000256" key="12">
    <source>
        <dbReference type="ARBA" id="ARBA00022801"/>
    </source>
</evidence>
<dbReference type="Proteomes" id="UP000646745">
    <property type="component" value="Unassembled WGS sequence"/>
</dbReference>
<keyword evidence="15 18" id="KW-0443">Lipid metabolism</keyword>
<evidence type="ECO:0000256" key="6">
    <source>
        <dbReference type="ARBA" id="ARBA00013278"/>
    </source>
</evidence>